<evidence type="ECO:0000256" key="8">
    <source>
        <dbReference type="ARBA" id="ARBA00023317"/>
    </source>
</evidence>
<proteinExistence type="predicted"/>
<evidence type="ECO:0000256" key="2">
    <source>
        <dbReference type="ARBA" id="ARBA00022793"/>
    </source>
</evidence>
<evidence type="ECO:0000313" key="9">
    <source>
        <dbReference type="EMBL" id="QHT31302.1"/>
    </source>
</evidence>
<evidence type="ECO:0008006" key="10">
    <source>
        <dbReference type="Google" id="ProtNLM"/>
    </source>
</evidence>
<dbReference type="Pfam" id="PF02675">
    <property type="entry name" value="AdoMet_dc"/>
    <property type="match status" value="1"/>
</dbReference>
<keyword evidence="5" id="KW-0865">Zymogen</keyword>
<dbReference type="AlphaFoldDB" id="A0A6C0ERF5"/>
<dbReference type="InterPro" id="IPR003826">
    <property type="entry name" value="AdoMetDC_fam_prok"/>
</dbReference>
<keyword evidence="3" id="KW-0068">Autocatalytic cleavage</keyword>
<dbReference type="GO" id="GO:0005829">
    <property type="term" value="C:cytosol"/>
    <property type="evidence" value="ECO:0007669"/>
    <property type="project" value="TreeGrafter"/>
</dbReference>
<protein>
    <recommendedName>
        <fullName evidence="10">Adenosylmethionine decarboxylase</fullName>
    </recommendedName>
</protein>
<dbReference type="NCBIfam" id="TIGR03330">
    <property type="entry name" value="SAM_DCase_Bsu"/>
    <property type="match status" value="1"/>
</dbReference>
<reference evidence="9" key="1">
    <citation type="journal article" date="2020" name="Nature">
        <title>Giant virus diversity and host interactions through global metagenomics.</title>
        <authorList>
            <person name="Schulz F."/>
            <person name="Roux S."/>
            <person name="Paez-Espino D."/>
            <person name="Jungbluth S."/>
            <person name="Walsh D.A."/>
            <person name="Denef V.J."/>
            <person name="McMahon K.D."/>
            <person name="Konstantinidis K.T."/>
            <person name="Eloe-Fadrosh E.A."/>
            <person name="Kyrpides N.C."/>
            <person name="Woyke T."/>
        </authorList>
    </citation>
    <scope>NUCLEOTIDE SEQUENCE</scope>
    <source>
        <strain evidence="9">GVMAG-M-3300009155-2</strain>
    </source>
</reference>
<keyword evidence="2" id="KW-0210">Decarboxylase</keyword>
<dbReference type="PANTHER" id="PTHR33866:SF2">
    <property type="entry name" value="S-ADENOSYLMETHIONINE DECARBOXYLASE PROENZYME"/>
    <property type="match status" value="1"/>
</dbReference>
<keyword evidence="8" id="KW-0670">Pyruvate</keyword>
<dbReference type="EMBL" id="MN738917">
    <property type="protein sequence ID" value="QHT31302.1"/>
    <property type="molecule type" value="Genomic_DNA"/>
</dbReference>
<sequence>MFNDYESSGKHMICDFKGIQNNALLNDINKLNSLLKNVCSKNSFQILNEIEKEFSPIGCTIIFLLSESHISIHSFPEKKYISFDLYTCRQYENDNEYIKIYQYMLNELNASKDSTCKIIDRYF</sequence>
<dbReference type="Gene3D" id="3.60.90.10">
    <property type="entry name" value="S-adenosylmethionine decarboxylase"/>
    <property type="match status" value="1"/>
</dbReference>
<dbReference type="GO" id="GO:0004014">
    <property type="term" value="F:adenosylmethionine decarboxylase activity"/>
    <property type="evidence" value="ECO:0007669"/>
    <property type="project" value="InterPro"/>
</dbReference>
<dbReference type="InterPro" id="IPR017716">
    <property type="entry name" value="S-AdoMet_deCOase_pro-enz"/>
</dbReference>
<dbReference type="InterPro" id="IPR016067">
    <property type="entry name" value="S-AdoMet_deCO2ase_core"/>
</dbReference>
<evidence type="ECO:0000256" key="5">
    <source>
        <dbReference type="ARBA" id="ARBA00023145"/>
    </source>
</evidence>
<evidence type="ECO:0000256" key="7">
    <source>
        <dbReference type="ARBA" id="ARBA00023270"/>
    </source>
</evidence>
<keyword evidence="7" id="KW-0704">Schiff base</keyword>
<keyword evidence="6" id="KW-0456">Lyase</keyword>
<name>A0A6C0ERF5_9ZZZZ</name>
<dbReference type="PANTHER" id="PTHR33866">
    <property type="entry name" value="S-ADENOSYLMETHIONINE DECARBOXYLASE PROENZYME"/>
    <property type="match status" value="1"/>
</dbReference>
<organism evidence="9">
    <name type="scientific">viral metagenome</name>
    <dbReference type="NCBI Taxonomy" id="1070528"/>
    <lineage>
        <taxon>unclassified sequences</taxon>
        <taxon>metagenomes</taxon>
        <taxon>organismal metagenomes</taxon>
    </lineage>
</organism>
<keyword evidence="4" id="KW-0620">Polyamine biosynthesis</keyword>
<evidence type="ECO:0000256" key="6">
    <source>
        <dbReference type="ARBA" id="ARBA00023239"/>
    </source>
</evidence>
<evidence type="ECO:0000256" key="3">
    <source>
        <dbReference type="ARBA" id="ARBA00022813"/>
    </source>
</evidence>
<dbReference type="SUPFAM" id="SSF56276">
    <property type="entry name" value="S-adenosylmethionine decarboxylase"/>
    <property type="match status" value="1"/>
</dbReference>
<evidence type="ECO:0000256" key="1">
    <source>
        <dbReference type="ARBA" id="ARBA00001928"/>
    </source>
</evidence>
<comment type="cofactor">
    <cofactor evidence="1">
        <name>pyruvate</name>
        <dbReference type="ChEBI" id="CHEBI:15361"/>
    </cofactor>
</comment>
<evidence type="ECO:0000256" key="4">
    <source>
        <dbReference type="ARBA" id="ARBA00023115"/>
    </source>
</evidence>
<accession>A0A6C0ERF5</accession>
<dbReference type="GO" id="GO:0008295">
    <property type="term" value="P:spermidine biosynthetic process"/>
    <property type="evidence" value="ECO:0007669"/>
    <property type="project" value="InterPro"/>
</dbReference>